<comment type="catalytic activity">
    <reaction evidence="1">
        <text>ATP + protein L-histidine = ADP + protein N-phospho-L-histidine.</text>
        <dbReference type="EC" id="2.7.13.3"/>
    </reaction>
</comment>
<dbReference type="GO" id="GO:0000155">
    <property type="term" value="F:phosphorelay sensor kinase activity"/>
    <property type="evidence" value="ECO:0007669"/>
    <property type="project" value="InterPro"/>
</dbReference>
<keyword evidence="9" id="KW-0902">Two-component regulatory system</keyword>
<accession>A0A369CN21</accession>
<organism evidence="16 17">
    <name type="scientific">Thioalbus denitrificans</name>
    <dbReference type="NCBI Taxonomy" id="547122"/>
    <lineage>
        <taxon>Bacteria</taxon>
        <taxon>Pseudomonadati</taxon>
        <taxon>Pseudomonadota</taxon>
        <taxon>Gammaproteobacteria</taxon>
        <taxon>Chromatiales</taxon>
        <taxon>Ectothiorhodospiraceae</taxon>
        <taxon>Thioalbus</taxon>
    </lineage>
</organism>
<dbReference type="PANTHER" id="PTHR43065">
    <property type="entry name" value="SENSOR HISTIDINE KINASE"/>
    <property type="match status" value="1"/>
</dbReference>
<feature type="domain" description="Histidine kinase" evidence="15">
    <location>
        <begin position="137"/>
        <end position="349"/>
    </location>
</feature>
<dbReference type="Pfam" id="PF00512">
    <property type="entry name" value="HisKA"/>
    <property type="match status" value="1"/>
</dbReference>
<dbReference type="Gene3D" id="3.30.565.10">
    <property type="entry name" value="Histidine kinase-like ATPase, C-terminal domain"/>
    <property type="match status" value="1"/>
</dbReference>
<keyword evidence="3" id="KW-0597">Phosphoprotein</keyword>
<dbReference type="Gene3D" id="1.10.287.130">
    <property type="match status" value="1"/>
</dbReference>
<dbReference type="SMART" id="SM00091">
    <property type="entry name" value="PAS"/>
    <property type="match status" value="1"/>
</dbReference>
<keyword evidence="6 16" id="KW-0418">Kinase</keyword>
<evidence type="ECO:0000256" key="8">
    <source>
        <dbReference type="ARBA" id="ARBA00022840"/>
    </source>
</evidence>
<gene>
    <name evidence="16" type="ORF">DFQ59_101545</name>
</gene>
<comment type="caution">
    <text evidence="16">The sequence shown here is derived from an EMBL/GenBank/DDBJ whole genome shotgun (WGS) entry which is preliminary data.</text>
</comment>
<dbReference type="CDD" id="cd00082">
    <property type="entry name" value="HisKA"/>
    <property type="match status" value="1"/>
</dbReference>
<dbReference type="NCBIfam" id="NF008293">
    <property type="entry name" value="PRK11073.1"/>
    <property type="match status" value="1"/>
</dbReference>
<evidence type="ECO:0000256" key="4">
    <source>
        <dbReference type="ARBA" id="ARBA00022679"/>
    </source>
</evidence>
<keyword evidence="5" id="KW-0547">Nucleotide-binding</keyword>
<evidence type="ECO:0000256" key="12">
    <source>
        <dbReference type="ARBA" id="ARBA00039567"/>
    </source>
</evidence>
<dbReference type="GO" id="GO:0016787">
    <property type="term" value="F:hydrolase activity"/>
    <property type="evidence" value="ECO:0007669"/>
    <property type="project" value="UniProtKB-KW"/>
</dbReference>
<dbReference type="SUPFAM" id="SSF55874">
    <property type="entry name" value="ATPase domain of HSP90 chaperone/DNA topoisomerase II/histidine kinase"/>
    <property type="match status" value="1"/>
</dbReference>
<dbReference type="InterPro" id="IPR000014">
    <property type="entry name" value="PAS"/>
</dbReference>
<reference evidence="16 17" key="1">
    <citation type="submission" date="2018-07" db="EMBL/GenBank/DDBJ databases">
        <title>Genomic Encyclopedia of Type Strains, Phase IV (KMG-IV): sequencing the most valuable type-strain genomes for metagenomic binning, comparative biology and taxonomic classification.</title>
        <authorList>
            <person name="Goeker M."/>
        </authorList>
    </citation>
    <scope>NUCLEOTIDE SEQUENCE [LARGE SCALE GENOMIC DNA]</scope>
    <source>
        <strain evidence="16 17">DSM 26407</strain>
    </source>
</reference>
<dbReference type="SUPFAM" id="SSF47384">
    <property type="entry name" value="Homodimeric domain of signal transducing histidine kinase"/>
    <property type="match status" value="1"/>
</dbReference>
<evidence type="ECO:0000256" key="5">
    <source>
        <dbReference type="ARBA" id="ARBA00022741"/>
    </source>
</evidence>
<name>A0A369CN21_9GAMM</name>
<evidence type="ECO:0000256" key="3">
    <source>
        <dbReference type="ARBA" id="ARBA00022553"/>
    </source>
</evidence>
<proteinExistence type="predicted"/>
<keyword evidence="4" id="KW-0808">Transferase</keyword>
<protein>
    <recommendedName>
        <fullName evidence="12">Sensory histidine kinase/phosphatase NtrB</fullName>
        <ecNumber evidence="2">2.7.13.3</ecNumber>
    </recommendedName>
    <alternativeName>
        <fullName evidence="13">Nitrogen regulation protein NR(II)</fullName>
    </alternativeName>
    <alternativeName>
        <fullName evidence="14">Nitrogen regulator II</fullName>
    </alternativeName>
</protein>
<dbReference type="InterPro" id="IPR005467">
    <property type="entry name" value="His_kinase_dom"/>
</dbReference>
<evidence type="ECO:0000259" key="15">
    <source>
        <dbReference type="PROSITE" id="PS50109"/>
    </source>
</evidence>
<dbReference type="InterPro" id="IPR003594">
    <property type="entry name" value="HATPase_dom"/>
</dbReference>
<dbReference type="PANTHER" id="PTHR43065:SF16">
    <property type="entry name" value="SENSORY HISTIDINE KINASE_PHOSPHATASE NTRB"/>
    <property type="match status" value="1"/>
</dbReference>
<keyword evidence="7" id="KW-0378">Hydrolase</keyword>
<evidence type="ECO:0000256" key="14">
    <source>
        <dbReference type="ARBA" id="ARBA00043094"/>
    </source>
</evidence>
<dbReference type="EC" id="2.7.13.3" evidence="2"/>
<evidence type="ECO:0000256" key="13">
    <source>
        <dbReference type="ARBA" id="ARBA00042313"/>
    </source>
</evidence>
<dbReference type="SUPFAM" id="SSF55785">
    <property type="entry name" value="PYP-like sensor domain (PAS domain)"/>
    <property type="match status" value="1"/>
</dbReference>
<dbReference type="InterPro" id="IPR013767">
    <property type="entry name" value="PAS_fold"/>
</dbReference>
<dbReference type="GO" id="GO:0006355">
    <property type="term" value="P:regulation of DNA-templated transcription"/>
    <property type="evidence" value="ECO:0007669"/>
    <property type="project" value="InterPro"/>
</dbReference>
<evidence type="ECO:0000256" key="1">
    <source>
        <dbReference type="ARBA" id="ARBA00000085"/>
    </source>
</evidence>
<evidence type="ECO:0000313" key="16">
    <source>
        <dbReference type="EMBL" id="RCX33244.1"/>
    </source>
</evidence>
<dbReference type="PROSITE" id="PS50109">
    <property type="entry name" value="HIS_KIN"/>
    <property type="match status" value="1"/>
</dbReference>
<dbReference type="Pfam" id="PF02518">
    <property type="entry name" value="HATPase_c"/>
    <property type="match status" value="1"/>
</dbReference>
<dbReference type="SMART" id="SM00388">
    <property type="entry name" value="HisKA"/>
    <property type="match status" value="1"/>
</dbReference>
<evidence type="ECO:0000256" key="7">
    <source>
        <dbReference type="ARBA" id="ARBA00022801"/>
    </source>
</evidence>
<evidence type="ECO:0000256" key="2">
    <source>
        <dbReference type="ARBA" id="ARBA00012438"/>
    </source>
</evidence>
<dbReference type="InterPro" id="IPR035965">
    <property type="entry name" value="PAS-like_dom_sf"/>
</dbReference>
<dbReference type="InterPro" id="IPR004358">
    <property type="entry name" value="Sig_transdc_His_kin-like_C"/>
</dbReference>
<sequence>MARLHQHILDNLTTAVVLLGEDLRLRYMNPAAEELFDVSVGRMLGRPVEDLFWNAELTPETLRQALRSGHPFTDRELALELPGRRQVTVGCTVTPLLTPGAPVELLVEMERVDRHLRIAREETLIAQQQAARLLVRGLAHEVKNPLGGLRGAAQLLERELHDPALKEYTGIIIGEADRLQELVDRLLGPHSLPRKRSINIHEVLERVRTLVLAESPESLSVVRDYDPSIPELNADPDQLIQALLNIVRNAVQALEGRGRITLRTRTVRRFTIGHKCYRVVLRVDIIDNGPGIPKELLENIFYPMVTGRPDGTGLGLSIAQFLISQHAGLVECDSRPGRTVFRLHLPLENGGAGADAGE</sequence>
<dbReference type="EMBL" id="QPJY01000001">
    <property type="protein sequence ID" value="RCX33244.1"/>
    <property type="molecule type" value="Genomic_DNA"/>
</dbReference>
<keyword evidence="8" id="KW-0067">ATP-binding</keyword>
<dbReference type="PRINTS" id="PR00344">
    <property type="entry name" value="BCTRLSENSOR"/>
</dbReference>
<dbReference type="InterPro" id="IPR003661">
    <property type="entry name" value="HisK_dim/P_dom"/>
</dbReference>
<evidence type="ECO:0000256" key="10">
    <source>
        <dbReference type="ARBA" id="ARBA00023231"/>
    </source>
</evidence>
<evidence type="ECO:0000256" key="9">
    <source>
        <dbReference type="ARBA" id="ARBA00023012"/>
    </source>
</evidence>
<dbReference type="InterPro" id="IPR036890">
    <property type="entry name" value="HATPase_C_sf"/>
</dbReference>
<dbReference type="Gene3D" id="3.30.450.20">
    <property type="entry name" value="PAS domain"/>
    <property type="match status" value="1"/>
</dbReference>
<dbReference type="AlphaFoldDB" id="A0A369CN21"/>
<dbReference type="InterPro" id="IPR036097">
    <property type="entry name" value="HisK_dim/P_sf"/>
</dbReference>
<evidence type="ECO:0000256" key="11">
    <source>
        <dbReference type="ARBA" id="ARBA00037696"/>
    </source>
</evidence>
<evidence type="ECO:0000256" key="6">
    <source>
        <dbReference type="ARBA" id="ARBA00022777"/>
    </source>
</evidence>
<keyword evidence="10" id="KW-0535">Nitrogen fixation</keyword>
<dbReference type="SMART" id="SM00387">
    <property type="entry name" value="HATPase_c"/>
    <property type="match status" value="1"/>
</dbReference>
<comment type="function">
    <text evidence="11">Member of the two-component regulatory system NtrB/NtrC, which controls expression of the nitrogen-regulated (ntr) genes in response to nitrogen limitation. Under conditions of nitrogen limitation, NtrB autophosphorylates and transfers the phosphoryl group to NtrC. In the presence of nitrogen, acts as a phosphatase that dephosphorylates and inactivates NtrC.</text>
</comment>
<evidence type="ECO:0000313" key="17">
    <source>
        <dbReference type="Proteomes" id="UP000252707"/>
    </source>
</evidence>
<dbReference type="CDD" id="cd00130">
    <property type="entry name" value="PAS"/>
    <property type="match status" value="1"/>
</dbReference>
<dbReference type="Proteomes" id="UP000252707">
    <property type="component" value="Unassembled WGS sequence"/>
</dbReference>
<keyword evidence="17" id="KW-1185">Reference proteome</keyword>
<dbReference type="Pfam" id="PF00989">
    <property type="entry name" value="PAS"/>
    <property type="match status" value="1"/>
</dbReference>
<dbReference type="GO" id="GO:0005524">
    <property type="term" value="F:ATP binding"/>
    <property type="evidence" value="ECO:0007669"/>
    <property type="project" value="UniProtKB-KW"/>
</dbReference>